<keyword evidence="1" id="KW-0732">Signal</keyword>
<organism evidence="2 3">
    <name type="scientific">Mesorhizobium alhagi CCNWXJ12-2</name>
    <dbReference type="NCBI Taxonomy" id="1107882"/>
    <lineage>
        <taxon>Bacteria</taxon>
        <taxon>Pseudomonadati</taxon>
        <taxon>Pseudomonadota</taxon>
        <taxon>Alphaproteobacteria</taxon>
        <taxon>Hyphomicrobiales</taxon>
        <taxon>Phyllobacteriaceae</taxon>
        <taxon>Allomesorhizobium</taxon>
    </lineage>
</organism>
<protein>
    <submittedName>
        <fullName evidence="2">Uncharacterized protein</fullName>
    </submittedName>
</protein>
<dbReference type="EMBL" id="AHAM01000302">
    <property type="protein sequence ID" value="EHK52772.1"/>
    <property type="molecule type" value="Genomic_DNA"/>
</dbReference>
<evidence type="ECO:0000313" key="2">
    <source>
        <dbReference type="EMBL" id="EHK52772.1"/>
    </source>
</evidence>
<feature type="signal peptide" evidence="1">
    <location>
        <begin position="1"/>
        <end position="37"/>
    </location>
</feature>
<dbReference type="PANTHER" id="PTHR37157">
    <property type="entry name" value="PRION-LIKE-(Q/N-RICH) DOMAIN-BEARING PROTEIN 25"/>
    <property type="match status" value="1"/>
</dbReference>
<dbReference type="PATRIC" id="fig|1107882.3.peg.6492"/>
<name>H0I2L7_9HYPH</name>
<evidence type="ECO:0000256" key="1">
    <source>
        <dbReference type="SAM" id="SignalP"/>
    </source>
</evidence>
<dbReference type="Proteomes" id="UP000003250">
    <property type="component" value="Unassembled WGS sequence"/>
</dbReference>
<accession>H0I2L7</accession>
<keyword evidence="3" id="KW-1185">Reference proteome</keyword>
<evidence type="ECO:0000313" key="3">
    <source>
        <dbReference type="Proteomes" id="UP000003250"/>
    </source>
</evidence>
<dbReference type="PANTHER" id="PTHR37157:SF4">
    <property type="entry name" value="EB DOMAIN-CONTAINING PROTEIN"/>
    <property type="match status" value="1"/>
</dbReference>
<proteinExistence type="predicted"/>
<feature type="chain" id="PRO_5003534933" evidence="1">
    <location>
        <begin position="38"/>
        <end position="689"/>
    </location>
</feature>
<reference evidence="2 3" key="1">
    <citation type="journal article" date="2012" name="J. Bacteriol.">
        <title>Draft Genome Sequence of Mesorhizobium alhagi CCNWXJ12-2T, a Novel Salt-Resistant Species Isolated from the Desert of Northwestern China.</title>
        <authorList>
            <person name="Zhou M."/>
            <person name="Chen W."/>
            <person name="Chen H."/>
            <person name="Wei G."/>
        </authorList>
    </citation>
    <scope>NUCLEOTIDE SEQUENCE [LARGE SCALE GENOMIC DNA]</scope>
    <source>
        <strain evidence="2 3">CCNWXJ12-2</strain>
    </source>
</reference>
<dbReference type="AlphaFoldDB" id="H0I2L7"/>
<gene>
    <name evidence="2" type="ORF">MAXJ12_33614</name>
</gene>
<sequence>MHIIQEEPMSIHTKSMKCTVAAVALAAAALSATPALPDPANIKSMSFNTESVNTTIHVISTDGKKWDKLKSGNVQFWGHMKLDTRWPGYVGEVGVALGVCGAQQCATFPMIWSDLANSRDYTHQQNFTFSTSKIPVSAGGIAVVPHGDQIIAKCNQHLQPDGPTKSYSFSQKFNATFVAETNKILNMKNVITEANVGEWPFDVTYATHSAHGEFDVQVVCDPVIKSPTNDLAHDHGEFDVTNVKLFLTTYQTLQSGSNPGTLCPALKMTSRAQANQAGPVSMRIWRQKNGGPITSEFKQAWASFDAARNGYFATYESWEDVGTTSHFQFKTEIVENDPFAPFDGWKDITVHCTSPGGGGLTTVPNDIDPLFPPPQAEWQGEVIVADSAGHDKSCPRKSQVFFEVTRQAPGDFNYRISCSNGAFFTGTATGYNQGSGVFEAYGAHDLSITKTRSIQCTLQELQPAPVTVAVDKEDFTCNNPAIDPDVDDVTIDPRPNPARPVFPAIIVTPEPKCDRGEKLVRGKCVGKPDVSILCKPGFDLVGRKCVRKPVIVVACKRDQIRVDGKCVKKPGVSIHCLPGYKQVGKMCVKKPEIVQACKRNELRVNGKCVKKPEVSILCKKGLKLVGKKCLRIATLTKNCARGEKLVRGNCVGKPDRAPVKTFIAPKRNKASAVRQFELPKTRRKLHRQK</sequence>